<accession>A0A914CV05</accession>
<dbReference type="AlphaFoldDB" id="A0A914CV05"/>
<protein>
    <submittedName>
        <fullName evidence="2">Uncharacterized protein</fullName>
    </submittedName>
</protein>
<sequence length="72" mass="8433">MVIKEGIMNKTIMDIMEDTMEDIMNTTSHNIMNMAIMEDLMKDIMVITEGIMDIIKPSTRHFRRLMETFSCT</sequence>
<dbReference type="WBParaSite" id="ACRNAN_scaffold1500.g18946.t1">
    <property type="protein sequence ID" value="ACRNAN_scaffold1500.g18946.t1"/>
    <property type="gene ID" value="ACRNAN_scaffold1500.g18946"/>
</dbReference>
<keyword evidence="1" id="KW-1185">Reference proteome</keyword>
<organism evidence="1 2">
    <name type="scientific">Acrobeloides nanus</name>
    <dbReference type="NCBI Taxonomy" id="290746"/>
    <lineage>
        <taxon>Eukaryota</taxon>
        <taxon>Metazoa</taxon>
        <taxon>Ecdysozoa</taxon>
        <taxon>Nematoda</taxon>
        <taxon>Chromadorea</taxon>
        <taxon>Rhabditida</taxon>
        <taxon>Tylenchina</taxon>
        <taxon>Cephalobomorpha</taxon>
        <taxon>Cephaloboidea</taxon>
        <taxon>Cephalobidae</taxon>
        <taxon>Acrobeloides</taxon>
    </lineage>
</organism>
<reference evidence="2" key="1">
    <citation type="submission" date="2022-11" db="UniProtKB">
        <authorList>
            <consortium name="WormBaseParasite"/>
        </authorList>
    </citation>
    <scope>IDENTIFICATION</scope>
</reference>
<evidence type="ECO:0000313" key="2">
    <source>
        <dbReference type="WBParaSite" id="ACRNAN_scaffold1500.g18946.t1"/>
    </source>
</evidence>
<proteinExistence type="predicted"/>
<dbReference type="Proteomes" id="UP000887540">
    <property type="component" value="Unplaced"/>
</dbReference>
<evidence type="ECO:0000313" key="1">
    <source>
        <dbReference type="Proteomes" id="UP000887540"/>
    </source>
</evidence>
<name>A0A914CV05_9BILA</name>